<dbReference type="PANTHER" id="PTHR38469:SF1">
    <property type="entry name" value="PERIPLASMIC PEPTIDASE SUBFAMILY S1B"/>
    <property type="match status" value="1"/>
</dbReference>
<dbReference type="PANTHER" id="PTHR38469">
    <property type="entry name" value="PERIPLASMIC PEPTIDASE SUBFAMILY S1B"/>
    <property type="match status" value="1"/>
</dbReference>
<dbReference type="Gene3D" id="2.40.10.10">
    <property type="entry name" value="Trypsin-like serine proteases"/>
    <property type="match status" value="1"/>
</dbReference>
<comment type="similarity">
    <text evidence="1 6">Belongs to the peptidase S46 family.</text>
</comment>
<dbReference type="Proteomes" id="UP001166251">
    <property type="component" value="Unassembled WGS sequence"/>
</dbReference>
<feature type="chain" id="PRO_5044981069" description="Dipeptidyl-peptidase" evidence="6">
    <location>
        <begin position="19"/>
        <end position="719"/>
    </location>
</feature>
<evidence type="ECO:0000313" key="7">
    <source>
        <dbReference type="EMBL" id="MBW8189910.1"/>
    </source>
</evidence>
<evidence type="ECO:0000256" key="5">
    <source>
        <dbReference type="ARBA" id="ARBA00022801"/>
    </source>
</evidence>
<keyword evidence="4 6" id="KW-0732">Signal</keyword>
<evidence type="ECO:0000256" key="1">
    <source>
        <dbReference type="ARBA" id="ARBA00010491"/>
    </source>
</evidence>
<reference evidence="7" key="1">
    <citation type="submission" date="2021-07" db="EMBL/GenBank/DDBJ databases">
        <title>Neiella marina sp. nov., isolated from the intestinal content of sea cucumber Apostichopus japonicus.</title>
        <authorList>
            <person name="Bai X."/>
        </authorList>
    </citation>
    <scope>NUCLEOTIDE SEQUENCE</scope>
    <source>
        <strain evidence="7">126</strain>
    </source>
</reference>
<comment type="caution">
    <text evidence="7">The sequence shown here is derived from an EMBL/GenBank/DDBJ whole genome shotgun (WGS) entry which is preliminary data.</text>
</comment>
<evidence type="ECO:0000313" key="8">
    <source>
        <dbReference type="Proteomes" id="UP001166251"/>
    </source>
</evidence>
<proteinExistence type="inferred from homology"/>
<dbReference type="EMBL" id="JAHZSS010000002">
    <property type="protein sequence ID" value="MBW8189910.1"/>
    <property type="molecule type" value="Genomic_DNA"/>
</dbReference>
<feature type="signal peptide" evidence="6">
    <location>
        <begin position="1"/>
        <end position="18"/>
    </location>
</feature>
<keyword evidence="2 6" id="KW-0031">Aminopeptidase</keyword>
<evidence type="ECO:0000256" key="6">
    <source>
        <dbReference type="RuleBase" id="RU366067"/>
    </source>
</evidence>
<protein>
    <recommendedName>
        <fullName evidence="6">Dipeptidyl-peptidase</fullName>
        <ecNumber evidence="6">3.4.14.-</ecNumber>
    </recommendedName>
</protein>
<gene>
    <name evidence="7" type="ORF">K0504_02585</name>
</gene>
<keyword evidence="3 6" id="KW-0645">Protease</keyword>
<evidence type="ECO:0000256" key="2">
    <source>
        <dbReference type="ARBA" id="ARBA00022438"/>
    </source>
</evidence>
<evidence type="ECO:0000256" key="4">
    <source>
        <dbReference type="ARBA" id="ARBA00022729"/>
    </source>
</evidence>
<dbReference type="SUPFAM" id="SSF50494">
    <property type="entry name" value="Trypsin-like serine proteases"/>
    <property type="match status" value="1"/>
</dbReference>
<sequence length="719" mass="80590">MKRLLIAASAMAALAAQADEGMWQPHQMPQIAAQLQAKGLELDPNSLSSLDKFPMNAVISLGGCTASFISPKGLVVTNHHCAYGSIQFNSTPEANYLQDGFLAKNYSEELPAAPGSRVYITESVTNVTDDVVGDIAANTEGAARYQQIEDNRKALVAQCEEAEGYHCSVQSFHHGLEYYLVKKLAIRDVRLVHAPALSVGKFGGSIDNWMWPRHTGDYSFYRAYVGKDGKPADYSKDNVPYEPISHLTVSAKDLDEDDFVMVAGYPGRTNRYRTADEVKHTFNKFYPQAKALREDLMDIIKTTAPEGSDARIRYESTLAGLDNYAKNYQSMIDIYAKSDFQQRKETLEAELSGWMKASKKRQANYGESVAALAELVEDSQAMSERDTVLGYMRYASAPYYAQRLLRLAHEQEKPDATREPGYQERDMTRFGEGLKRLSRRYDAEVDKAIFAYMLKVYAELPKSQRVAALDTYFDLAGGWNEKAVMAKLDAMYSSTKVGDEATRLAWMDADLATLEKTDDAMLDFAKAMYETNMAMEKEEKAHSGELQKWRPRYMQALIAYAKEQGKPIYADANSSLRISYGSVKGVEPRDGMYYTPFTKVEGIVEKETGIWPFNAPTKQLQLIKDRDYGKFVDSQLQSVPVNYLSTVDTTGGNSGSPTFNSKGELIGLLFDGTTDSIIGDWDFDETRNRSIHVDTRYMLWAMKHLDGADNLLDEMSIAY</sequence>
<organism evidence="7 8">
    <name type="scientific">Neiella holothuriorum</name>
    <dbReference type="NCBI Taxonomy" id="2870530"/>
    <lineage>
        <taxon>Bacteria</taxon>
        <taxon>Pseudomonadati</taxon>
        <taxon>Pseudomonadota</taxon>
        <taxon>Gammaproteobacteria</taxon>
        <taxon>Alteromonadales</taxon>
        <taxon>Echinimonadaceae</taxon>
        <taxon>Neiella</taxon>
    </lineage>
</organism>
<evidence type="ECO:0000256" key="3">
    <source>
        <dbReference type="ARBA" id="ARBA00022670"/>
    </source>
</evidence>
<dbReference type="RefSeq" id="WP_220102590.1">
    <property type="nucleotide sequence ID" value="NZ_JAHZSS010000002.1"/>
</dbReference>
<name>A0ABS7EC54_9GAMM</name>
<dbReference type="InterPro" id="IPR019500">
    <property type="entry name" value="Pep_S46"/>
</dbReference>
<keyword evidence="5 6" id="KW-0378">Hydrolase</keyword>
<keyword evidence="8" id="KW-1185">Reference proteome</keyword>
<dbReference type="Pfam" id="PF10459">
    <property type="entry name" value="Peptidase_S46"/>
    <property type="match status" value="1"/>
</dbReference>
<dbReference type="EC" id="3.4.14.-" evidence="6"/>
<dbReference type="InterPro" id="IPR009003">
    <property type="entry name" value="Peptidase_S1_PA"/>
</dbReference>
<dbReference type="InterPro" id="IPR043504">
    <property type="entry name" value="Peptidase_S1_PA_chymotrypsin"/>
</dbReference>
<keyword evidence="6" id="KW-0720">Serine protease</keyword>
<accession>A0ABS7EC54</accession>
<comment type="function">
    <text evidence="6">Catalyzes the removal of dipeptides from the N-terminus of oligopeptides.</text>
</comment>